<keyword evidence="2" id="KW-0479">Metal-binding</keyword>
<evidence type="ECO:0000256" key="4">
    <source>
        <dbReference type="ARBA" id="ARBA00022837"/>
    </source>
</evidence>
<dbReference type="GO" id="GO:0004065">
    <property type="term" value="F:arylsulfatase activity"/>
    <property type="evidence" value="ECO:0007669"/>
    <property type="project" value="TreeGrafter"/>
</dbReference>
<dbReference type="PROSITE" id="PS00523">
    <property type="entry name" value="SULFATASE_1"/>
    <property type="match status" value="1"/>
</dbReference>
<dbReference type="CDD" id="cd16146">
    <property type="entry name" value="ARS_like"/>
    <property type="match status" value="1"/>
</dbReference>
<dbReference type="InterPro" id="IPR000917">
    <property type="entry name" value="Sulfatase_N"/>
</dbReference>
<dbReference type="AlphaFoldDB" id="A0A6B1D1Q5"/>
<keyword evidence="3" id="KW-0378">Hydrolase</keyword>
<dbReference type="Pfam" id="PF00884">
    <property type="entry name" value="Sulfatase"/>
    <property type="match status" value="1"/>
</dbReference>
<dbReference type="FunFam" id="3.40.720.10:FF:000070">
    <property type="entry name" value="Arylsulfatase A"/>
    <property type="match status" value="1"/>
</dbReference>
<name>A0A6B1D1Q5_9CHLR</name>
<dbReference type="PANTHER" id="PTHR42693">
    <property type="entry name" value="ARYLSULFATASE FAMILY MEMBER"/>
    <property type="match status" value="1"/>
</dbReference>
<sequence length="606" mass="67224">MPGEQPNVVFVLTDDQGYGDLACHGNPVIRTPHLDALYASSIRLTDYHVGPTCAPTRAGLLTGHYANSTGVWHTIGGRSLLRSDEISMADYFQRNGYATGIFGKWHLGDNAPYRPQDRGFETVVVHGGGGIGQTPDYWGNSYFDDSYWDGAQHTRYEGYCTDVWFQEALNFIERNKASRFFCYIPTNAPHSPHLVDPIYSDPYLPLTPHEERARFYGMVANIDENVGGLRRRLAELGLAENTIFIFMTDNGSAGGVEVDEDQFVTSGFNVGMRGQKGSEYDGGHRVPFFLHWPAGGITAGRDVDEVTANVDVLPTLIEMCGLDGSEPDSFDGRSLARLLQPDQSGDTRWPGRALVTDSQRLAYPVKWRKSAVMTGRWRLVNGQELYAIKDDPEQRQDVAAARPDVVSELRRAYELWWRKVSTQFDEDIPIAIGGPGADRLRLNTHDWRNEDCECAWNQSLVRQGLICNGHWEVEVVEAGRYSFTLRRWPEEEGAAVRAGLEGGDPKAFRDVAIQPAVEGQTLESAPGGKLSLKERIPWGGGVALPVYRARIAIAGEEASGEVGRDDVGANFTLSLSAGRTHLQTWFETEDGHELGAYYVYVQQLGP</sequence>
<dbReference type="EMBL" id="VXMH01000006">
    <property type="protein sequence ID" value="MYC93504.1"/>
    <property type="molecule type" value="Genomic_DNA"/>
</dbReference>
<dbReference type="PANTHER" id="PTHR42693:SF53">
    <property type="entry name" value="ENDO-4-O-SULFATASE"/>
    <property type="match status" value="1"/>
</dbReference>
<protein>
    <submittedName>
        <fullName evidence="6">Arylsulfatase</fullName>
    </submittedName>
</protein>
<dbReference type="InterPro" id="IPR017850">
    <property type="entry name" value="Alkaline_phosphatase_core_sf"/>
</dbReference>
<accession>A0A6B1D1Q5</accession>
<gene>
    <name evidence="6" type="ORF">F4X14_00910</name>
</gene>
<dbReference type="Gene3D" id="3.30.1120.10">
    <property type="match status" value="1"/>
</dbReference>
<comment type="caution">
    <text evidence="6">The sequence shown here is derived from an EMBL/GenBank/DDBJ whole genome shotgun (WGS) entry which is preliminary data.</text>
</comment>
<keyword evidence="4" id="KW-0106">Calcium</keyword>
<evidence type="ECO:0000256" key="1">
    <source>
        <dbReference type="ARBA" id="ARBA00008779"/>
    </source>
</evidence>
<comment type="similarity">
    <text evidence="1">Belongs to the sulfatase family.</text>
</comment>
<dbReference type="InterPro" id="IPR050738">
    <property type="entry name" value="Sulfatase"/>
</dbReference>
<dbReference type="SUPFAM" id="SSF53649">
    <property type="entry name" value="Alkaline phosphatase-like"/>
    <property type="match status" value="1"/>
</dbReference>
<organism evidence="6">
    <name type="scientific">Caldilineaceae bacterium SB0661_bin_32</name>
    <dbReference type="NCBI Taxonomy" id="2605255"/>
    <lineage>
        <taxon>Bacteria</taxon>
        <taxon>Bacillati</taxon>
        <taxon>Chloroflexota</taxon>
        <taxon>Caldilineae</taxon>
        <taxon>Caldilineales</taxon>
        <taxon>Caldilineaceae</taxon>
    </lineage>
</organism>
<evidence type="ECO:0000256" key="3">
    <source>
        <dbReference type="ARBA" id="ARBA00022801"/>
    </source>
</evidence>
<dbReference type="InterPro" id="IPR024607">
    <property type="entry name" value="Sulfatase_CS"/>
</dbReference>
<evidence type="ECO:0000259" key="5">
    <source>
        <dbReference type="Pfam" id="PF00884"/>
    </source>
</evidence>
<dbReference type="Gene3D" id="3.40.720.10">
    <property type="entry name" value="Alkaline Phosphatase, subunit A"/>
    <property type="match status" value="1"/>
</dbReference>
<dbReference type="GO" id="GO:0046872">
    <property type="term" value="F:metal ion binding"/>
    <property type="evidence" value="ECO:0007669"/>
    <property type="project" value="UniProtKB-KW"/>
</dbReference>
<evidence type="ECO:0000256" key="2">
    <source>
        <dbReference type="ARBA" id="ARBA00022723"/>
    </source>
</evidence>
<feature type="domain" description="Sulfatase N-terminal" evidence="5">
    <location>
        <begin position="6"/>
        <end position="321"/>
    </location>
</feature>
<proteinExistence type="inferred from homology"/>
<evidence type="ECO:0000313" key="6">
    <source>
        <dbReference type="EMBL" id="MYC93504.1"/>
    </source>
</evidence>
<reference evidence="6" key="1">
    <citation type="submission" date="2019-09" db="EMBL/GenBank/DDBJ databases">
        <title>Characterisation of the sponge microbiome using genome-centric metagenomics.</title>
        <authorList>
            <person name="Engelberts J.P."/>
            <person name="Robbins S.J."/>
            <person name="De Goeij J.M."/>
            <person name="Aranda M."/>
            <person name="Bell S.C."/>
            <person name="Webster N.S."/>
        </authorList>
    </citation>
    <scope>NUCLEOTIDE SEQUENCE</scope>
    <source>
        <strain evidence="6">SB0661_bin_32</strain>
    </source>
</reference>